<sequence>MFPWCSRVPACRPGGTWRACRPICSTCRRPSLRWPGPRCPPTTPVSICRAGLAAAATREKPPARAWVRGARSATGATSWSAASATICSRRRNSSSPSIPRASTTACFTICTKTRKRRATSGPRFPGSATGCSRRCAKNTAPPYPHSGAALRTLQRSETPMKDIITGIVFAVFSAAMLYFSQDIRDLGFDPLGPKFLPRFVLVPLLLLSVALIVNGSLKLKAEPEEFPEPDFWQTARAPALLIVELGAYIWALTSRAVLFEISSALFILVAGVTLMGFRDRRLLAALVLVAILLPILVGYVFKTYLHVALP</sequence>
<reference evidence="3" key="1">
    <citation type="submission" date="2017-09" db="EMBL/GenBank/DDBJ databases">
        <title>Yangia sp. SAOS 153D whole genome sequencing.</title>
        <authorList>
            <person name="Verma A."/>
            <person name="Krishnamurthi S."/>
        </authorList>
    </citation>
    <scope>NUCLEOTIDE SEQUENCE [LARGE SCALE GENOMIC DNA]</scope>
    <source>
        <strain evidence="3">SAOS 153D</strain>
    </source>
</reference>
<name>A0A2A3JN30_9RHOB</name>
<organism evidence="3">
    <name type="scientific">Alloyangia mangrovi</name>
    <dbReference type="NCBI Taxonomy" id="1779329"/>
    <lineage>
        <taxon>Bacteria</taxon>
        <taxon>Pseudomonadati</taxon>
        <taxon>Pseudomonadota</taxon>
        <taxon>Alphaproteobacteria</taxon>
        <taxon>Rhodobacterales</taxon>
        <taxon>Roseobacteraceae</taxon>
        <taxon>Alloyangia</taxon>
    </lineage>
</organism>
<dbReference type="Pfam" id="PF07331">
    <property type="entry name" value="TctB"/>
    <property type="match status" value="1"/>
</dbReference>
<dbReference type="InterPro" id="IPR009936">
    <property type="entry name" value="DUF1468"/>
</dbReference>
<evidence type="ECO:0000259" key="2">
    <source>
        <dbReference type="Pfam" id="PF07331"/>
    </source>
</evidence>
<gene>
    <name evidence="3" type="ORF">CLG85_24760</name>
</gene>
<feature type="transmembrane region" description="Helical" evidence="1">
    <location>
        <begin position="257"/>
        <end position="275"/>
    </location>
</feature>
<keyword evidence="1" id="KW-0472">Membrane</keyword>
<feature type="transmembrane region" description="Helical" evidence="1">
    <location>
        <begin position="163"/>
        <end position="180"/>
    </location>
</feature>
<proteinExistence type="predicted"/>
<accession>A0A2A3JN30</accession>
<dbReference type="EMBL" id="NTHN01000623">
    <property type="protein sequence ID" value="PBD16595.1"/>
    <property type="molecule type" value="Genomic_DNA"/>
</dbReference>
<keyword evidence="1" id="KW-0812">Transmembrane</keyword>
<keyword evidence="1" id="KW-1133">Transmembrane helix</keyword>
<protein>
    <recommendedName>
        <fullName evidence="2">DUF1468 domain-containing protein</fullName>
    </recommendedName>
</protein>
<evidence type="ECO:0000313" key="3">
    <source>
        <dbReference type="EMBL" id="PBD16595.1"/>
    </source>
</evidence>
<feature type="transmembrane region" description="Helical" evidence="1">
    <location>
        <begin position="282"/>
        <end position="301"/>
    </location>
</feature>
<feature type="domain" description="DUF1468" evidence="2">
    <location>
        <begin position="164"/>
        <end position="310"/>
    </location>
</feature>
<comment type="caution">
    <text evidence="3">The sequence shown here is derived from an EMBL/GenBank/DDBJ whole genome shotgun (WGS) entry which is preliminary data.</text>
</comment>
<dbReference type="AlphaFoldDB" id="A0A2A3JN30"/>
<feature type="transmembrane region" description="Helical" evidence="1">
    <location>
        <begin position="200"/>
        <end position="219"/>
    </location>
</feature>
<evidence type="ECO:0000256" key="1">
    <source>
        <dbReference type="SAM" id="Phobius"/>
    </source>
</evidence>